<accession>A0A1H7XMG0</accession>
<reference evidence="2" key="1">
    <citation type="submission" date="2016-10" db="EMBL/GenBank/DDBJ databases">
        <authorList>
            <person name="Varghese N."/>
        </authorList>
    </citation>
    <scope>NUCLEOTIDE SEQUENCE [LARGE SCALE GENOMIC DNA]</scope>
    <source>
        <strain evidence="2">DSM 45096 / BCRC 16803 / CGMCC 4.1857 / CIP 109030 / JCM 12277 / KCTC 19219 / NBRC 100920 / 33214</strain>
    </source>
</reference>
<dbReference type="EMBL" id="FOAZ01000024">
    <property type="protein sequence ID" value="SEM34833.1"/>
    <property type="molecule type" value="Genomic_DNA"/>
</dbReference>
<gene>
    <name evidence="1" type="ORF">SAMN05414137_124108</name>
</gene>
<name>A0A1H7XMG0_STRJI</name>
<sequence>MRTVLLALLYGCVVTPLGLLGRVVRDPLRRRVDPKAPTYWVAGASRVGQGPARV</sequence>
<evidence type="ECO:0000313" key="1">
    <source>
        <dbReference type="EMBL" id="SEM34833.1"/>
    </source>
</evidence>
<protein>
    <submittedName>
        <fullName evidence="1">Uncharacterized protein</fullName>
    </submittedName>
</protein>
<dbReference type="Proteomes" id="UP000183015">
    <property type="component" value="Unassembled WGS sequence"/>
</dbReference>
<dbReference type="AlphaFoldDB" id="A0A1H7XMG0"/>
<proteinExistence type="predicted"/>
<organism evidence="1 2">
    <name type="scientific">Streptacidiphilus jiangxiensis</name>
    <dbReference type="NCBI Taxonomy" id="235985"/>
    <lineage>
        <taxon>Bacteria</taxon>
        <taxon>Bacillati</taxon>
        <taxon>Actinomycetota</taxon>
        <taxon>Actinomycetes</taxon>
        <taxon>Kitasatosporales</taxon>
        <taxon>Streptomycetaceae</taxon>
        <taxon>Streptacidiphilus</taxon>
    </lineage>
</organism>
<keyword evidence="2" id="KW-1185">Reference proteome</keyword>
<dbReference type="STRING" id="235985.SAMN05414137_124108"/>
<dbReference type="RefSeq" id="WP_169791861.1">
    <property type="nucleotide sequence ID" value="NZ_BBPN01000017.1"/>
</dbReference>
<evidence type="ECO:0000313" key="2">
    <source>
        <dbReference type="Proteomes" id="UP000183015"/>
    </source>
</evidence>